<evidence type="ECO:0000313" key="1">
    <source>
        <dbReference type="EMBL" id="GJS75278.1"/>
    </source>
</evidence>
<reference evidence="1" key="1">
    <citation type="journal article" date="2022" name="Int. J. Mol. Sci.">
        <title>Draft Genome of Tanacetum Coccineum: Genomic Comparison of Closely Related Tanacetum-Family Plants.</title>
        <authorList>
            <person name="Yamashiro T."/>
            <person name="Shiraishi A."/>
            <person name="Nakayama K."/>
            <person name="Satake H."/>
        </authorList>
    </citation>
    <scope>NUCLEOTIDE SEQUENCE</scope>
</reference>
<evidence type="ECO:0000313" key="2">
    <source>
        <dbReference type="Proteomes" id="UP001151760"/>
    </source>
</evidence>
<sequence>MYFAVYSIPNQETTVRTKYGLGVGVGSDLHFRTPQPQITPNNTSNRDLVDVPLASDVETVVGGNDDEFEIETLTVADSDHDENEDEALRPRLKQLRRGKIGGFQVRWI</sequence>
<keyword evidence="2" id="KW-1185">Reference proteome</keyword>
<accession>A0ABQ4YDK0</accession>
<name>A0ABQ4YDK0_9ASTR</name>
<comment type="caution">
    <text evidence="1">The sequence shown here is derived from an EMBL/GenBank/DDBJ whole genome shotgun (WGS) entry which is preliminary data.</text>
</comment>
<reference evidence="1" key="2">
    <citation type="submission" date="2022-01" db="EMBL/GenBank/DDBJ databases">
        <authorList>
            <person name="Yamashiro T."/>
            <person name="Shiraishi A."/>
            <person name="Satake H."/>
            <person name="Nakayama K."/>
        </authorList>
    </citation>
    <scope>NUCLEOTIDE SEQUENCE</scope>
</reference>
<gene>
    <name evidence="1" type="ORF">Tco_0725159</name>
</gene>
<proteinExistence type="predicted"/>
<organism evidence="1 2">
    <name type="scientific">Tanacetum coccineum</name>
    <dbReference type="NCBI Taxonomy" id="301880"/>
    <lineage>
        <taxon>Eukaryota</taxon>
        <taxon>Viridiplantae</taxon>
        <taxon>Streptophyta</taxon>
        <taxon>Embryophyta</taxon>
        <taxon>Tracheophyta</taxon>
        <taxon>Spermatophyta</taxon>
        <taxon>Magnoliopsida</taxon>
        <taxon>eudicotyledons</taxon>
        <taxon>Gunneridae</taxon>
        <taxon>Pentapetalae</taxon>
        <taxon>asterids</taxon>
        <taxon>campanulids</taxon>
        <taxon>Asterales</taxon>
        <taxon>Asteraceae</taxon>
        <taxon>Asteroideae</taxon>
        <taxon>Anthemideae</taxon>
        <taxon>Anthemidinae</taxon>
        <taxon>Tanacetum</taxon>
    </lineage>
</organism>
<protein>
    <submittedName>
        <fullName evidence="1">Uncharacterized protein</fullName>
    </submittedName>
</protein>
<dbReference type="Proteomes" id="UP001151760">
    <property type="component" value="Unassembled WGS sequence"/>
</dbReference>
<dbReference type="EMBL" id="BQNB010010292">
    <property type="protein sequence ID" value="GJS75278.1"/>
    <property type="molecule type" value="Genomic_DNA"/>
</dbReference>